<name>A0A4Z2HCB9_9TELE</name>
<keyword evidence="2" id="KW-1185">Reference proteome</keyword>
<accession>A0A4Z2HCB9</accession>
<reference evidence="1 2" key="1">
    <citation type="submission" date="2019-03" db="EMBL/GenBank/DDBJ databases">
        <title>First draft genome of Liparis tanakae, snailfish: a comprehensive survey of snailfish specific genes.</title>
        <authorList>
            <person name="Kim W."/>
            <person name="Song I."/>
            <person name="Jeong J.-H."/>
            <person name="Kim D."/>
            <person name="Kim S."/>
            <person name="Ryu S."/>
            <person name="Song J.Y."/>
            <person name="Lee S.K."/>
        </authorList>
    </citation>
    <scope>NUCLEOTIDE SEQUENCE [LARGE SCALE GENOMIC DNA]</scope>
    <source>
        <tissue evidence="1">Muscle</tissue>
    </source>
</reference>
<sequence length="67" mass="7780">MKTLKYLYTLKQWFPESATATCPSEVRARPWGPYRGSADVLMRNGLPRIGWPYSNRAKEYSPSERNV</sequence>
<dbReference type="AlphaFoldDB" id="A0A4Z2HCB9"/>
<protein>
    <submittedName>
        <fullName evidence="1">Uncharacterized protein</fullName>
    </submittedName>
</protein>
<evidence type="ECO:0000313" key="1">
    <source>
        <dbReference type="EMBL" id="TNN63527.1"/>
    </source>
</evidence>
<comment type="caution">
    <text evidence="1">The sequence shown here is derived from an EMBL/GenBank/DDBJ whole genome shotgun (WGS) entry which is preliminary data.</text>
</comment>
<organism evidence="1 2">
    <name type="scientific">Liparis tanakae</name>
    <name type="common">Tanaka's snailfish</name>
    <dbReference type="NCBI Taxonomy" id="230148"/>
    <lineage>
        <taxon>Eukaryota</taxon>
        <taxon>Metazoa</taxon>
        <taxon>Chordata</taxon>
        <taxon>Craniata</taxon>
        <taxon>Vertebrata</taxon>
        <taxon>Euteleostomi</taxon>
        <taxon>Actinopterygii</taxon>
        <taxon>Neopterygii</taxon>
        <taxon>Teleostei</taxon>
        <taxon>Neoteleostei</taxon>
        <taxon>Acanthomorphata</taxon>
        <taxon>Eupercaria</taxon>
        <taxon>Perciformes</taxon>
        <taxon>Cottioidei</taxon>
        <taxon>Cottales</taxon>
        <taxon>Liparidae</taxon>
        <taxon>Liparis</taxon>
    </lineage>
</organism>
<evidence type="ECO:0000313" key="2">
    <source>
        <dbReference type="Proteomes" id="UP000314294"/>
    </source>
</evidence>
<gene>
    <name evidence="1" type="ORF">EYF80_026269</name>
</gene>
<dbReference type="Proteomes" id="UP000314294">
    <property type="component" value="Unassembled WGS sequence"/>
</dbReference>
<proteinExistence type="predicted"/>
<dbReference type="EMBL" id="SRLO01000271">
    <property type="protein sequence ID" value="TNN63527.1"/>
    <property type="molecule type" value="Genomic_DNA"/>
</dbReference>